<dbReference type="PROSITE" id="PS51903">
    <property type="entry name" value="CLP_R"/>
    <property type="match status" value="1"/>
</dbReference>
<keyword evidence="4" id="KW-1185">Reference proteome</keyword>
<name>A0ABW8NA46_9MICC</name>
<keyword evidence="1" id="KW-0677">Repeat</keyword>
<dbReference type="GO" id="GO:0008233">
    <property type="term" value="F:peptidase activity"/>
    <property type="evidence" value="ECO:0007669"/>
    <property type="project" value="UniProtKB-KW"/>
</dbReference>
<evidence type="ECO:0000313" key="3">
    <source>
        <dbReference type="EMBL" id="MFK4640429.1"/>
    </source>
</evidence>
<evidence type="ECO:0000313" key="4">
    <source>
        <dbReference type="Proteomes" id="UP001620520"/>
    </source>
</evidence>
<sequence>MFEQFTQDTRRIVGYAMEEARSLGDKRMGTEHLLLGALHERGPAEVLGVSLDDARKAAARLDASALEAIGFKSKDPVRVAMPTRGRKPPFSSGAKEVMASMVKSAVEQKSRKITASSLLISLLGREELDPVSALLKELKVDRQAVRERLLSQ</sequence>
<gene>
    <name evidence="3" type="ORF">ABIA52_003318</name>
</gene>
<proteinExistence type="predicted"/>
<keyword evidence="3" id="KW-0067">ATP-binding</keyword>
<dbReference type="GO" id="GO:0006508">
    <property type="term" value="P:proteolysis"/>
    <property type="evidence" value="ECO:0007669"/>
    <property type="project" value="UniProtKB-KW"/>
</dbReference>
<feature type="domain" description="Clp R" evidence="2">
    <location>
        <begin position="2"/>
        <end position="152"/>
    </location>
</feature>
<dbReference type="Proteomes" id="UP001620520">
    <property type="component" value="Unassembled WGS sequence"/>
</dbReference>
<dbReference type="EMBL" id="JBIYEW010000003">
    <property type="protein sequence ID" value="MFK4640429.1"/>
    <property type="molecule type" value="Genomic_DNA"/>
</dbReference>
<keyword evidence="3" id="KW-0547">Nucleotide-binding</keyword>
<dbReference type="SUPFAM" id="SSF81923">
    <property type="entry name" value="Double Clp-N motif"/>
    <property type="match status" value="1"/>
</dbReference>
<dbReference type="Gene3D" id="1.10.1780.10">
    <property type="entry name" value="Clp, N-terminal domain"/>
    <property type="match status" value="1"/>
</dbReference>
<evidence type="ECO:0000256" key="1">
    <source>
        <dbReference type="PROSITE-ProRule" id="PRU01251"/>
    </source>
</evidence>
<dbReference type="GO" id="GO:0005524">
    <property type="term" value="F:ATP binding"/>
    <property type="evidence" value="ECO:0007669"/>
    <property type="project" value="UniProtKB-KW"/>
</dbReference>
<reference evidence="3 4" key="1">
    <citation type="submission" date="2024-10" db="EMBL/GenBank/DDBJ databases">
        <title>Novel secondary metabolite-producing bacteria for plant disease control.</title>
        <authorList>
            <person name="Chevrette M."/>
        </authorList>
    </citation>
    <scope>NUCLEOTIDE SEQUENCE [LARGE SCALE GENOMIC DNA]</scope>
    <source>
        <strain evidence="3 4">J30 TE3557</strain>
    </source>
</reference>
<dbReference type="Pfam" id="PF02861">
    <property type="entry name" value="Clp_N"/>
    <property type="match status" value="1"/>
</dbReference>
<accession>A0ABW8NA46</accession>
<protein>
    <submittedName>
        <fullName evidence="3">ATP-dependent Clp protease ATP-binding subunit ClpA</fullName>
    </submittedName>
</protein>
<keyword evidence="3" id="KW-0378">Hydrolase</keyword>
<evidence type="ECO:0000259" key="2">
    <source>
        <dbReference type="PROSITE" id="PS51903"/>
    </source>
</evidence>
<dbReference type="InterPro" id="IPR004176">
    <property type="entry name" value="Clp_R_N"/>
</dbReference>
<dbReference type="RefSeq" id="WP_189021436.1">
    <property type="nucleotide sequence ID" value="NZ_BMPM01000016.1"/>
</dbReference>
<organism evidence="3 4">
    <name type="scientific">Paenarthrobacter histidinolovorans</name>
    <dbReference type="NCBI Taxonomy" id="43664"/>
    <lineage>
        <taxon>Bacteria</taxon>
        <taxon>Bacillati</taxon>
        <taxon>Actinomycetota</taxon>
        <taxon>Actinomycetes</taxon>
        <taxon>Micrococcales</taxon>
        <taxon>Micrococcaceae</taxon>
        <taxon>Paenarthrobacter</taxon>
    </lineage>
</organism>
<comment type="caution">
    <text evidence="3">The sequence shown here is derived from an EMBL/GenBank/DDBJ whole genome shotgun (WGS) entry which is preliminary data.</text>
</comment>
<keyword evidence="3" id="KW-0645">Protease</keyword>
<dbReference type="InterPro" id="IPR036628">
    <property type="entry name" value="Clp_N_dom_sf"/>
</dbReference>